<dbReference type="SUPFAM" id="SSF48452">
    <property type="entry name" value="TPR-like"/>
    <property type="match status" value="1"/>
</dbReference>
<dbReference type="AlphaFoldDB" id="A0A812JDD4"/>
<dbReference type="PANTHER" id="PTHR47643:SF2">
    <property type="entry name" value="TPR DOMAIN PROTEIN (AFU_ORTHOLOGUE AFUA_5G12710)"/>
    <property type="match status" value="1"/>
</dbReference>
<dbReference type="PROSITE" id="PS50005">
    <property type="entry name" value="TPR"/>
    <property type="match status" value="1"/>
</dbReference>
<sequence>MGRYRRRLQPSMGEFKRMVGLVVSTEAKMSVIEILNAIRSRCPEWTVTPCRLRKALAALHAETNRGDAPQSGKCRIYPHDVVELRPGSRKQKLRRMWRGQVYRVSGYDDGASSDEELPPGRCSVSWIGDNLHQTPGLRMKESSLQLIDRPFVIGDRVSAVKDPQSLGLVVDVRPAFTLHKRVHVAAAAYRAGQFSVAEGLYTEALESAEDAESRTSALVSRAQCRLKLQRFEDAREDAAAARALAPENPKAWYRLGVANAHLARLEEAEEALKEALSLRPADKDVASALTSVRRRLLEAEGRYAWLEVYEQYFQTGTLAVAKAKQKQMSQEGGSGAEGEDFVIASLDVEPYVGPVRIGHSPERGRGLFLTEDVPQGRLLLCAQALVTGLNEDLPRLLQEAARSEEVGQVLRSLSRGTKESEEEMPLLSPAQLAAPRKLLRAEATSEVESSVEEMKAVLYYNQFGLPIVNPNAAPLEIGNDPERSGLWLLPVYVNHSCLPNVQRLIVLDCLFLRAGRDLKAGEELFDSYAETLQPWYRRRDSLASYGFHCCCERCRLEEAVLGQQQKAVEDLLEQAAEAVRGADGAELAERTEAVATGAEVFTAKTLATALQEGRAATLQMSMYELPATPLSAQRMALLRDGFERCVDDAEQRCFEQQDKLQALLLGSLANVLRGFALSLRGLNRYVEAAAAWSRVLDALEQVIPSSELAAIVANDMLSNKLLAFHLDYKKAAQKELRRALLRSHQAYGGGVATWSFLTSKLFAQSVLDGGAETWRAMQKEQSKLASGREQGYCPKDATVAAAEEHKEEKPGFEDLLRKQAVRRTQEKLEVREHKTVERSAPPPSAKVAPTAPRGQMLSTEGEGGAQNPSHPVVAEGVSRVNNANCTVTTETGADGFDFVTVVVHLPGLSSAAEASLEVSETELKVTSLRPDAPHNVHTTLPVKVETSSSTAKWSRRMQQLTIRLRAVQKAERS</sequence>
<accession>A0A812JDD4</accession>
<name>A0A812JDD4_9DINO</name>
<dbReference type="InterPro" id="IPR041442">
    <property type="entry name" value="PIH1D1/2/3_CS-like"/>
</dbReference>
<dbReference type="SUPFAM" id="SSF82199">
    <property type="entry name" value="SET domain"/>
    <property type="match status" value="1"/>
</dbReference>
<evidence type="ECO:0000259" key="4">
    <source>
        <dbReference type="PROSITE" id="PS50280"/>
    </source>
</evidence>
<keyword evidence="2" id="KW-0802">TPR repeat</keyword>
<dbReference type="InterPro" id="IPR019734">
    <property type="entry name" value="TPR_rpt"/>
</dbReference>
<dbReference type="Gene3D" id="2.170.270.10">
    <property type="entry name" value="SET domain"/>
    <property type="match status" value="1"/>
</dbReference>
<dbReference type="InterPro" id="IPR046341">
    <property type="entry name" value="SET_dom_sf"/>
</dbReference>
<evidence type="ECO:0000256" key="3">
    <source>
        <dbReference type="SAM" id="MobiDB-lite"/>
    </source>
</evidence>
<dbReference type="InterPro" id="IPR053209">
    <property type="entry name" value="Gramillin-biosynth_MTr"/>
</dbReference>
<comment type="similarity">
    <text evidence="1">Belongs to the PIH1 family.</text>
</comment>
<proteinExistence type="inferred from homology"/>
<organism evidence="5 6">
    <name type="scientific">Symbiodinium natans</name>
    <dbReference type="NCBI Taxonomy" id="878477"/>
    <lineage>
        <taxon>Eukaryota</taxon>
        <taxon>Sar</taxon>
        <taxon>Alveolata</taxon>
        <taxon>Dinophyceae</taxon>
        <taxon>Suessiales</taxon>
        <taxon>Symbiodiniaceae</taxon>
        <taxon>Symbiodinium</taxon>
    </lineage>
</organism>
<dbReference type="PANTHER" id="PTHR47643">
    <property type="entry name" value="TPR DOMAIN PROTEIN (AFU_ORTHOLOGUE AFUA_5G12710)"/>
    <property type="match status" value="1"/>
</dbReference>
<gene>
    <name evidence="5" type="primary">Rpap3</name>
    <name evidence="5" type="ORF">SNAT2548_LOCUS5691</name>
</gene>
<dbReference type="PROSITE" id="PS50280">
    <property type="entry name" value="SET"/>
    <property type="match status" value="1"/>
</dbReference>
<dbReference type="SMART" id="SM00028">
    <property type="entry name" value="TPR"/>
    <property type="match status" value="3"/>
</dbReference>
<dbReference type="InterPro" id="IPR001214">
    <property type="entry name" value="SET_dom"/>
</dbReference>
<protein>
    <submittedName>
        <fullName evidence="5">Rpap3 protein</fullName>
    </submittedName>
</protein>
<feature type="repeat" description="TPR" evidence="2">
    <location>
        <begin position="249"/>
        <end position="282"/>
    </location>
</feature>
<feature type="region of interest" description="Disordered" evidence="3">
    <location>
        <begin position="824"/>
        <end position="868"/>
    </location>
</feature>
<evidence type="ECO:0000256" key="1">
    <source>
        <dbReference type="ARBA" id="ARBA00008511"/>
    </source>
</evidence>
<dbReference type="OrthoDB" id="446648at2759"/>
<feature type="compositionally biased region" description="Basic and acidic residues" evidence="3">
    <location>
        <begin position="824"/>
        <end position="837"/>
    </location>
</feature>
<dbReference type="InterPro" id="IPR011990">
    <property type="entry name" value="TPR-like_helical_dom_sf"/>
</dbReference>
<evidence type="ECO:0000313" key="6">
    <source>
        <dbReference type="Proteomes" id="UP000604046"/>
    </source>
</evidence>
<dbReference type="Gene3D" id="1.25.40.10">
    <property type="entry name" value="Tetratricopeptide repeat domain"/>
    <property type="match status" value="1"/>
</dbReference>
<evidence type="ECO:0000256" key="2">
    <source>
        <dbReference type="PROSITE-ProRule" id="PRU00339"/>
    </source>
</evidence>
<dbReference type="Pfam" id="PF00856">
    <property type="entry name" value="SET"/>
    <property type="match status" value="1"/>
</dbReference>
<comment type="caution">
    <text evidence="5">The sequence shown here is derived from an EMBL/GenBank/DDBJ whole genome shotgun (WGS) entry which is preliminary data.</text>
</comment>
<dbReference type="Proteomes" id="UP000604046">
    <property type="component" value="Unassembled WGS sequence"/>
</dbReference>
<reference evidence="5" key="1">
    <citation type="submission" date="2021-02" db="EMBL/GenBank/DDBJ databases">
        <authorList>
            <person name="Dougan E. K."/>
            <person name="Rhodes N."/>
            <person name="Thang M."/>
            <person name="Chan C."/>
        </authorList>
    </citation>
    <scope>NUCLEOTIDE SEQUENCE</scope>
</reference>
<dbReference type="Pfam" id="PF18201">
    <property type="entry name" value="PIH1_CS"/>
    <property type="match status" value="1"/>
</dbReference>
<dbReference type="Pfam" id="PF13432">
    <property type="entry name" value="TPR_16"/>
    <property type="match status" value="1"/>
</dbReference>
<keyword evidence="6" id="KW-1185">Reference proteome</keyword>
<dbReference type="CDD" id="cd20071">
    <property type="entry name" value="SET_SMYD"/>
    <property type="match status" value="1"/>
</dbReference>
<feature type="domain" description="SET" evidence="4">
    <location>
        <begin position="353"/>
        <end position="529"/>
    </location>
</feature>
<evidence type="ECO:0000313" key="5">
    <source>
        <dbReference type="EMBL" id="CAE7198225.1"/>
    </source>
</evidence>
<dbReference type="EMBL" id="CAJNDS010000367">
    <property type="protein sequence ID" value="CAE7198225.1"/>
    <property type="molecule type" value="Genomic_DNA"/>
</dbReference>